<keyword evidence="1" id="KW-0732">Signal</keyword>
<dbReference type="EMBL" id="JAJNBZ010000007">
    <property type="protein sequence ID" value="MCE5170063.1"/>
    <property type="molecule type" value="Genomic_DNA"/>
</dbReference>
<comment type="caution">
    <text evidence="4">The sequence shown here is derived from an EMBL/GenBank/DDBJ whole genome shotgun (WGS) entry which is preliminary data.</text>
</comment>
<accession>A0ABS8YHW1</accession>
<evidence type="ECO:0000313" key="5">
    <source>
        <dbReference type="Proteomes" id="UP001199916"/>
    </source>
</evidence>
<evidence type="ECO:0000256" key="2">
    <source>
        <dbReference type="SAM" id="Phobius"/>
    </source>
</evidence>
<organism evidence="4 5">
    <name type="scientific">Paenibacillus profundus</name>
    <dbReference type="NCBI Taxonomy" id="1173085"/>
    <lineage>
        <taxon>Bacteria</taxon>
        <taxon>Bacillati</taxon>
        <taxon>Bacillota</taxon>
        <taxon>Bacilli</taxon>
        <taxon>Bacillales</taxon>
        <taxon>Paenibacillaceae</taxon>
        <taxon>Paenibacillus</taxon>
    </lineage>
</organism>
<feature type="transmembrane region" description="Helical" evidence="2">
    <location>
        <begin position="20"/>
        <end position="41"/>
    </location>
</feature>
<dbReference type="Gene3D" id="2.60.40.1080">
    <property type="match status" value="1"/>
</dbReference>
<feature type="domain" description="SLH" evidence="3">
    <location>
        <begin position="410"/>
        <end position="473"/>
    </location>
</feature>
<reference evidence="4 5" key="1">
    <citation type="submission" date="2021-11" db="EMBL/GenBank/DDBJ databases">
        <title>Draft genome sequence of Paenibacillus profundus YoMME, a new Gram-positive bacteria with exoelectrogenic properties.</title>
        <authorList>
            <person name="Hubenova Y."/>
            <person name="Hubenova E."/>
            <person name="Manasiev Y."/>
            <person name="Peykov S."/>
            <person name="Mitov M."/>
        </authorList>
    </citation>
    <scope>NUCLEOTIDE SEQUENCE [LARGE SCALE GENOMIC DNA]</scope>
    <source>
        <strain evidence="4 5">YoMME</strain>
    </source>
</reference>
<keyword evidence="2" id="KW-1133">Transmembrane helix</keyword>
<dbReference type="Pfam" id="PF00188">
    <property type="entry name" value="CAP"/>
    <property type="match status" value="1"/>
</dbReference>
<dbReference type="InterPro" id="IPR001119">
    <property type="entry name" value="SLH_dom"/>
</dbReference>
<dbReference type="Gene3D" id="3.40.33.10">
    <property type="entry name" value="CAP"/>
    <property type="match status" value="1"/>
</dbReference>
<evidence type="ECO:0000256" key="1">
    <source>
        <dbReference type="ARBA" id="ARBA00022729"/>
    </source>
</evidence>
<dbReference type="RefSeq" id="WP_233696900.1">
    <property type="nucleotide sequence ID" value="NZ_JAJNBZ010000007.1"/>
</dbReference>
<gene>
    <name evidence="4" type="ORF">LQV63_12155</name>
</gene>
<dbReference type="InterPro" id="IPR014044">
    <property type="entry name" value="CAP_dom"/>
</dbReference>
<keyword evidence="2" id="KW-0812">Transmembrane</keyword>
<dbReference type="SUPFAM" id="SSF55797">
    <property type="entry name" value="PR-1-like"/>
    <property type="match status" value="1"/>
</dbReference>
<dbReference type="Pfam" id="PF00395">
    <property type="entry name" value="SLH"/>
    <property type="match status" value="1"/>
</dbReference>
<dbReference type="CDD" id="cd05379">
    <property type="entry name" value="CAP_bacterial"/>
    <property type="match status" value="1"/>
</dbReference>
<keyword evidence="5" id="KW-1185">Reference proteome</keyword>
<sequence length="699" mass="76138">MQDTNENSVHSSVIRGMRRFARYAALTTILAAGIYVCPFNAEPVSAAANTADASSGYTEDQLAGLALLNEVRVNAGVQPVRLHSAITKAATLHASYYNNNNIQPSLSAHKETPGMPGFTGKSVLERMKAAGWLPGSQGYSSGEVMHFKQKSSVKAIHGWLDTAYHREIILSPKYSEVGIALVDGTAVINMAGSYSPSAIEGGVSVYPHDKMTGVPVGFYGHEIPNPLDQFDVKFSGYIISATTEKPMAWHEATITDETGVTIPYHEELKSDTLFLYPKSVLQGFHTYTVSLAYQVEDSPATQRKAWSFTTGQGHRLLELSANYAEIVVNEGEEYPIQVIGNYDDGTSDSLASGVKFASSSPGNLTISSSGILKGIKAGDYTVTMSSEGVSSQVKVKVLPRLKTKTYPATSDPSKLTDIGGHKAEAAVVWAVQSGIIAGSRDGSFQPDAEISEADFWTMLLRMYKVNIDAYAPAKKKHWADAAYIIADERNFPLNGLTSLSARDGKMTRLKAAEIISAADGVNFAGNNVVWYILGKDYAKGKTELSIEGYKPGDALTRGEAAQMLQYLQPKLKELRGRPANITPISVLPRLPEREVYVKPDTMEDRMMWAELQDDYMLAVEGKFAQLAGQQLTLMVQTGGSKPQQIQDVSVSVDSQGTFKVSAGPFQEDSLNLYLRTEGVYYWIPVNYKSMNASQYSENY</sequence>
<evidence type="ECO:0000259" key="3">
    <source>
        <dbReference type="PROSITE" id="PS51272"/>
    </source>
</evidence>
<proteinExistence type="predicted"/>
<name>A0ABS8YHW1_9BACL</name>
<dbReference type="PANTHER" id="PTHR31157:SF1">
    <property type="entry name" value="SCP DOMAIN-CONTAINING PROTEIN"/>
    <property type="match status" value="1"/>
</dbReference>
<dbReference type="PANTHER" id="PTHR31157">
    <property type="entry name" value="SCP DOMAIN-CONTAINING PROTEIN"/>
    <property type="match status" value="1"/>
</dbReference>
<keyword evidence="2" id="KW-0472">Membrane</keyword>
<dbReference type="InterPro" id="IPR032812">
    <property type="entry name" value="SbsA_Ig"/>
</dbReference>
<protein>
    <submittedName>
        <fullName evidence="4">S-layer homology domain-containing protein</fullName>
    </submittedName>
</protein>
<dbReference type="InterPro" id="IPR035940">
    <property type="entry name" value="CAP_sf"/>
</dbReference>
<dbReference type="PROSITE" id="PS51272">
    <property type="entry name" value="SLH"/>
    <property type="match status" value="1"/>
</dbReference>
<evidence type="ECO:0000313" key="4">
    <source>
        <dbReference type="EMBL" id="MCE5170063.1"/>
    </source>
</evidence>
<dbReference type="Pfam" id="PF13205">
    <property type="entry name" value="Big_5"/>
    <property type="match status" value="1"/>
</dbReference>
<dbReference type="Proteomes" id="UP001199916">
    <property type="component" value="Unassembled WGS sequence"/>
</dbReference>